<protein>
    <submittedName>
        <fullName evidence="1">Uncharacterized protein</fullName>
    </submittedName>
</protein>
<dbReference type="OrthoDB" id="7941864at2"/>
<dbReference type="Proteomes" id="UP000078389">
    <property type="component" value="Unassembled WGS sequence"/>
</dbReference>
<dbReference type="RefSeq" id="WP_067451967.1">
    <property type="nucleotide sequence ID" value="NZ_LVVY01000063.1"/>
</dbReference>
<accession>A0A178I3M5</accession>
<evidence type="ECO:0000313" key="2">
    <source>
        <dbReference type="Proteomes" id="UP000078389"/>
    </source>
</evidence>
<gene>
    <name evidence="1" type="ORF">A3840_03590</name>
</gene>
<reference evidence="1 2" key="1">
    <citation type="submission" date="2016-03" db="EMBL/GenBank/DDBJ databases">
        <title>Genome sequencing of Devosia sp. S37.</title>
        <authorList>
            <person name="Mohd Nor M."/>
        </authorList>
    </citation>
    <scope>NUCLEOTIDE SEQUENCE [LARGE SCALE GENOMIC DNA]</scope>
    <source>
        <strain evidence="1 2">S37</strain>
    </source>
</reference>
<dbReference type="AlphaFoldDB" id="A0A178I3M5"/>
<name>A0A178I3M5_9HYPH</name>
<organism evidence="1 2">
    <name type="scientific">Devosia elaeis</name>
    <dbReference type="NCBI Taxonomy" id="1770058"/>
    <lineage>
        <taxon>Bacteria</taxon>
        <taxon>Pseudomonadati</taxon>
        <taxon>Pseudomonadota</taxon>
        <taxon>Alphaproteobacteria</taxon>
        <taxon>Hyphomicrobiales</taxon>
        <taxon>Devosiaceae</taxon>
        <taxon>Devosia</taxon>
    </lineage>
</organism>
<keyword evidence="2" id="KW-1185">Reference proteome</keyword>
<dbReference type="EMBL" id="LVVY01000063">
    <property type="protein sequence ID" value="OAM79350.1"/>
    <property type="molecule type" value="Genomic_DNA"/>
</dbReference>
<sequence>MRPSAQSIAAAVPGAVKAPARPNAAISRPFCGMIDAVLVDEPVLYPFAGSVVREGGMAAWTWIARDLCPDLISADAVEQGTLRPADLEPVIAEILIRAKRALAGFDADNEAMRRFRAQFGRDNARDELNVVLAALRARMLLGKAQGFGKAVNAITDDGALGAALQSIPLSDPQMAALFFHAAVGQVANPTRLIAAAIKLSGNAKEATLARTGFTPLLEACLAHAQNQLHHVQLAGPFADVDLVCRGLDRFHRLVRALTGYIEFERGSRATQVLSTVTKLVSDRIEPRLKEVVTDLNQAMRRPREGADRIDNDRMLAAISGVYLLSAVRDCRDSLALNAVFDQAWSQSGQALELHIQRNLDQLRRMPGDAMTGLRLDAAIKMAEVRFNADYAETLKRARIAAERRG</sequence>
<proteinExistence type="predicted"/>
<evidence type="ECO:0000313" key="1">
    <source>
        <dbReference type="EMBL" id="OAM79350.1"/>
    </source>
</evidence>
<dbReference type="STRING" id="1770058.A3840_03590"/>
<comment type="caution">
    <text evidence="1">The sequence shown here is derived from an EMBL/GenBank/DDBJ whole genome shotgun (WGS) entry which is preliminary data.</text>
</comment>